<evidence type="ECO:0000256" key="11">
    <source>
        <dbReference type="ARBA" id="ARBA00022968"/>
    </source>
</evidence>
<comment type="subcellular location">
    <subcellularLocation>
        <location evidence="3">Endosome</location>
        <location evidence="3">Multivesicular body membrane</location>
        <topology evidence="3">Single-pass type II membrane protein</topology>
    </subcellularLocation>
    <subcellularLocation>
        <location evidence="2">Prevacuolar compartment membrane</location>
        <topology evidence="2">Single-pass type II membrane protein</topology>
    </subcellularLocation>
</comment>
<dbReference type="InterPro" id="IPR029058">
    <property type="entry name" value="AB_hydrolase_fold"/>
</dbReference>
<accession>E0S6L5</accession>
<reference evidence="20 21" key="1">
    <citation type="journal article" date="2010" name="Nat. Commun.">
        <title>The complete sequence of the smallest known nuclear genome from the microsporidian Encephalitozoon intestinalis.</title>
        <authorList>
            <person name="Corradi N."/>
            <person name="Pombert J.-F."/>
            <person name="Farinelli L."/>
            <person name="Didier E.S."/>
            <person name="Keeling P.J."/>
        </authorList>
    </citation>
    <scope>NUCLEOTIDE SEQUENCE [LARGE SCALE GENOMIC DNA]</scope>
    <source>
        <strain evidence="20 21">ATCC 50506</strain>
    </source>
</reference>
<keyword evidence="21" id="KW-1185">Reference proteome</keyword>
<dbReference type="EMBL" id="CP001945">
    <property type="protein sequence ID" value="ADM11350.1"/>
    <property type="molecule type" value="Genomic_DNA"/>
</dbReference>
<comment type="similarity">
    <text evidence="4">Belongs to the AB hydrolase superfamily. Lipase family.</text>
</comment>
<dbReference type="EC" id="3.1.1.3" evidence="6"/>
<evidence type="ECO:0000313" key="21">
    <source>
        <dbReference type="Proteomes" id="UP000002313"/>
    </source>
</evidence>
<dbReference type="PANTHER" id="PTHR47175:SF2">
    <property type="entry name" value="LIPASE ATG15-RELATED"/>
    <property type="match status" value="1"/>
</dbReference>
<comment type="function">
    <text evidence="17">Lipase which is essential for lysis of subvacuolar cytoplasm to vacuole targeted bodies and intravacuolar autophagic bodies. Involved in the lysis of intravacuolar multivesicular body (MVB) vesicles. The intravacuolar membrane disintegration by ATG15 is critical to life span extension.</text>
</comment>
<dbReference type="PANTHER" id="PTHR47175">
    <property type="entry name" value="LIPASE ATG15-RELATED"/>
    <property type="match status" value="1"/>
</dbReference>
<evidence type="ECO:0000259" key="19">
    <source>
        <dbReference type="Pfam" id="PF01764"/>
    </source>
</evidence>
<dbReference type="RefSeq" id="XP_003072710.1">
    <property type="nucleotide sequence ID" value="XM_003072664.1"/>
</dbReference>
<dbReference type="OrthoDB" id="58570at2759"/>
<dbReference type="GO" id="GO:0005775">
    <property type="term" value="C:vacuolar lumen"/>
    <property type="evidence" value="ECO:0007669"/>
    <property type="project" value="TreeGrafter"/>
</dbReference>
<evidence type="ECO:0000313" key="20">
    <source>
        <dbReference type="EMBL" id="ADM11350.1"/>
    </source>
</evidence>
<evidence type="ECO:0000256" key="7">
    <source>
        <dbReference type="ARBA" id="ARBA00022692"/>
    </source>
</evidence>
<evidence type="ECO:0000256" key="4">
    <source>
        <dbReference type="ARBA" id="ARBA00010701"/>
    </source>
</evidence>
<dbReference type="GO" id="GO:0032585">
    <property type="term" value="C:multivesicular body membrane"/>
    <property type="evidence" value="ECO:0007669"/>
    <property type="project" value="UniProtKB-SubCell"/>
</dbReference>
<sequence>MLLYLLQTSLYDMDYRIWNTSHPSGDGAENSPKVNTALFQEHTLNFLERIYLLEFIWMASNAYSSHDLDTVQARFGYDGDGLRAKVFRHDEKIVIAFKGTTLSVMGMGIGKTSKKDKFLDKILYSICKSRRCEEEKRMEFGRIGYFDDALKIIDSVKEAYPESRLVLTGHSLGGTIASLAGIRYGLPVMAFSSPGDAYMANILGLYTIGRAYDNIVHIGMCNDVVFKGECNKPYSPCSILGYSIETKCHIGRSLCIKDGGKDSLAYHPIDVMKEKIMMPEEIVLIEGSQNTDCIY</sequence>
<evidence type="ECO:0000256" key="9">
    <source>
        <dbReference type="ARBA" id="ARBA00022801"/>
    </source>
</evidence>
<gene>
    <name evidence="20" type="ORF">Eint_040600</name>
</gene>
<comment type="subunit">
    <text evidence="5">Binds to both phosphatidylinositol (PI) and phosphatidylinositol 3,5-bisphosphate (PIP2).</text>
</comment>
<evidence type="ECO:0000256" key="10">
    <source>
        <dbReference type="ARBA" id="ARBA00022963"/>
    </source>
</evidence>
<keyword evidence="10" id="KW-0442">Lipid degradation</keyword>
<evidence type="ECO:0000256" key="3">
    <source>
        <dbReference type="ARBA" id="ARBA00004343"/>
    </source>
</evidence>
<dbReference type="GO" id="GO:0006660">
    <property type="term" value="P:phosphatidylserine catabolic process"/>
    <property type="evidence" value="ECO:0007669"/>
    <property type="project" value="TreeGrafter"/>
</dbReference>
<evidence type="ECO:0000256" key="1">
    <source>
        <dbReference type="ARBA" id="ARBA00001024"/>
    </source>
</evidence>
<proteinExistence type="inferred from homology"/>
<dbReference type="GeneID" id="9699113"/>
<reference evidence="20 21" key="2">
    <citation type="journal article" date="2012" name="Proc. Natl. Acad. Sci. U.S.A.">
        <title>Gain and loss of multiple functionally related, horizontally transferred genes in the reduced genomes of two microsporidian parasites.</title>
        <authorList>
            <person name="Pombert J.-F."/>
            <person name="Selman M."/>
            <person name="Burki F."/>
            <person name="Bardell F.T."/>
            <person name="Farinelli L."/>
            <person name="Solter L.F."/>
            <person name="Whitman D.W."/>
            <person name="Weiss L.M."/>
            <person name="Corradi N."/>
            <person name="Keeling P.J."/>
        </authorList>
    </citation>
    <scope>NUCLEOTIDE SEQUENCE [LARGE SCALE GENOMIC DNA]</scope>
    <source>
        <strain evidence="20 21">ATCC 50506</strain>
    </source>
</reference>
<evidence type="ECO:0000256" key="13">
    <source>
        <dbReference type="ARBA" id="ARBA00023006"/>
    </source>
</evidence>
<dbReference type="Proteomes" id="UP000002313">
    <property type="component" value="Chromosome IV"/>
</dbReference>
<keyword evidence="15" id="KW-0472">Membrane</keyword>
<dbReference type="Gene3D" id="3.40.50.1820">
    <property type="entry name" value="alpha/beta hydrolase"/>
    <property type="match status" value="1"/>
</dbReference>
<name>E0S6L5_ENCIT</name>
<keyword evidence="16" id="KW-0325">Glycoprotein</keyword>
<keyword evidence="12" id="KW-1133">Transmembrane helix</keyword>
<feature type="domain" description="Fungal lipase-type" evidence="19">
    <location>
        <begin position="148"/>
        <end position="183"/>
    </location>
</feature>
<dbReference type="AlphaFoldDB" id="E0S6L5"/>
<dbReference type="GO" id="GO:0004620">
    <property type="term" value="F:phospholipase activity"/>
    <property type="evidence" value="ECO:0007669"/>
    <property type="project" value="TreeGrafter"/>
</dbReference>
<dbReference type="Pfam" id="PF01764">
    <property type="entry name" value="Lipase_3"/>
    <property type="match status" value="1"/>
</dbReference>
<protein>
    <recommendedName>
        <fullName evidence="6">triacylglycerol lipase</fullName>
        <ecNumber evidence="6">3.1.1.3</ecNumber>
    </recommendedName>
    <alternativeName>
        <fullName evidence="18">Autophagy-related protein 15</fullName>
    </alternativeName>
</protein>
<evidence type="ECO:0000256" key="15">
    <source>
        <dbReference type="ARBA" id="ARBA00023136"/>
    </source>
</evidence>
<dbReference type="GO" id="GO:0034496">
    <property type="term" value="P:multivesicular body membrane disassembly"/>
    <property type="evidence" value="ECO:0007669"/>
    <property type="project" value="TreeGrafter"/>
</dbReference>
<evidence type="ECO:0000256" key="2">
    <source>
        <dbReference type="ARBA" id="ARBA00004270"/>
    </source>
</evidence>
<keyword evidence="14" id="KW-0443">Lipid metabolism</keyword>
<comment type="catalytic activity">
    <reaction evidence="1">
        <text>a triacylglycerol + H2O = a diacylglycerol + a fatty acid + H(+)</text>
        <dbReference type="Rhea" id="RHEA:12044"/>
        <dbReference type="ChEBI" id="CHEBI:15377"/>
        <dbReference type="ChEBI" id="CHEBI:15378"/>
        <dbReference type="ChEBI" id="CHEBI:17855"/>
        <dbReference type="ChEBI" id="CHEBI:18035"/>
        <dbReference type="ChEBI" id="CHEBI:28868"/>
        <dbReference type="EC" id="3.1.1.3"/>
    </reaction>
</comment>
<evidence type="ECO:0000256" key="16">
    <source>
        <dbReference type="ARBA" id="ARBA00023180"/>
    </source>
</evidence>
<evidence type="ECO:0000256" key="12">
    <source>
        <dbReference type="ARBA" id="ARBA00022989"/>
    </source>
</evidence>
<evidence type="ECO:0000256" key="6">
    <source>
        <dbReference type="ARBA" id="ARBA00013279"/>
    </source>
</evidence>
<dbReference type="InterPro" id="IPR050805">
    <property type="entry name" value="ATG15_Lipase"/>
</dbReference>
<keyword evidence="13" id="KW-0072">Autophagy</keyword>
<dbReference type="KEGG" id="ein:Eint_040600"/>
<evidence type="ECO:0000256" key="14">
    <source>
        <dbReference type="ARBA" id="ARBA00023098"/>
    </source>
</evidence>
<evidence type="ECO:0000256" key="8">
    <source>
        <dbReference type="ARBA" id="ARBA00022753"/>
    </source>
</evidence>
<dbReference type="InterPro" id="IPR002921">
    <property type="entry name" value="Fungal_lipase-type"/>
</dbReference>
<evidence type="ECO:0000256" key="17">
    <source>
        <dbReference type="ARBA" id="ARBA00024663"/>
    </source>
</evidence>
<keyword evidence="9" id="KW-0378">Hydrolase</keyword>
<keyword evidence="7" id="KW-0812">Transmembrane</keyword>
<dbReference type="VEuPathDB" id="MicrosporidiaDB:Eint_040600"/>
<dbReference type="HOGENOM" id="CLU_081902_0_0_1"/>
<dbReference type="SUPFAM" id="SSF53474">
    <property type="entry name" value="alpha/beta-Hydrolases"/>
    <property type="match status" value="1"/>
</dbReference>
<dbReference type="GO" id="GO:0004806">
    <property type="term" value="F:triacylglycerol lipase activity"/>
    <property type="evidence" value="ECO:0007669"/>
    <property type="project" value="UniProtKB-EC"/>
</dbReference>
<evidence type="ECO:0000256" key="5">
    <source>
        <dbReference type="ARBA" id="ARBA00011137"/>
    </source>
</evidence>
<dbReference type="GO" id="GO:0046461">
    <property type="term" value="P:neutral lipid catabolic process"/>
    <property type="evidence" value="ECO:0007669"/>
    <property type="project" value="TreeGrafter"/>
</dbReference>
<keyword evidence="11" id="KW-0735">Signal-anchor</keyword>
<keyword evidence="8" id="KW-0967">Endosome</keyword>
<organism evidence="20 21">
    <name type="scientific">Encephalitozoon intestinalis (strain ATCC 50506)</name>
    <name type="common">Microsporidian parasite</name>
    <name type="synonym">Septata intestinalis</name>
    <dbReference type="NCBI Taxonomy" id="876142"/>
    <lineage>
        <taxon>Eukaryota</taxon>
        <taxon>Fungi</taxon>
        <taxon>Fungi incertae sedis</taxon>
        <taxon>Microsporidia</taxon>
        <taxon>Unikaryonidae</taxon>
        <taxon>Encephalitozoon</taxon>
    </lineage>
</organism>
<dbReference type="GO" id="GO:0034727">
    <property type="term" value="P:piecemeal microautophagy of the nucleus"/>
    <property type="evidence" value="ECO:0007669"/>
    <property type="project" value="TreeGrafter"/>
</dbReference>
<evidence type="ECO:0000256" key="18">
    <source>
        <dbReference type="ARBA" id="ARBA00029828"/>
    </source>
</evidence>